<dbReference type="PANTHER" id="PTHR48081:SF33">
    <property type="entry name" value="KYNURENINE FORMAMIDASE"/>
    <property type="match status" value="1"/>
</dbReference>
<dbReference type="Proteomes" id="UP000268016">
    <property type="component" value="Unassembled WGS sequence"/>
</dbReference>
<dbReference type="EMBL" id="RDRB01000005">
    <property type="protein sequence ID" value="ROU01046.1"/>
    <property type="molecule type" value="Genomic_DNA"/>
</dbReference>
<gene>
    <name evidence="3" type="ORF">EAT49_10980</name>
</gene>
<dbReference type="InterPro" id="IPR013094">
    <property type="entry name" value="AB_hydrolase_3"/>
</dbReference>
<dbReference type="RefSeq" id="WP_123642372.1">
    <property type="nucleotide sequence ID" value="NZ_ML119085.1"/>
</dbReference>
<dbReference type="PANTHER" id="PTHR48081">
    <property type="entry name" value="AB HYDROLASE SUPERFAMILY PROTEIN C4A8.06C"/>
    <property type="match status" value="1"/>
</dbReference>
<evidence type="ECO:0000256" key="1">
    <source>
        <dbReference type="ARBA" id="ARBA00022801"/>
    </source>
</evidence>
<keyword evidence="1 3" id="KW-0378">Hydrolase</keyword>
<sequence>MTSQAEHDDAWANAAHIPGAEGYVARWAEAAEAFRELHPPEVLRHGPGARRDVDLFRPKGATKGLVVFVHGGYWLRFGPRDWSHLAAGALAEGWAVALPGYDLCPAVRIAEITRQIAAAVDVAAEAVAGPVRLAGHSAGGHLVARMGDEGLPLACRGRVARIVPISPVADLAPLMLTSMNERLRIDAAEARAESPVHQPRPDVPVHVWVGADERPVFVAQAKALAEAWEAELTVEAGRHHFDVVEGLEGADSALLRAVLG</sequence>
<dbReference type="InterPro" id="IPR050300">
    <property type="entry name" value="GDXG_lipolytic_enzyme"/>
</dbReference>
<evidence type="ECO:0000313" key="3">
    <source>
        <dbReference type="EMBL" id="ROU01046.1"/>
    </source>
</evidence>
<organism evidence="3 4">
    <name type="scientific">Histidinibacterium lentulum</name>
    <dbReference type="NCBI Taxonomy" id="2480588"/>
    <lineage>
        <taxon>Bacteria</taxon>
        <taxon>Pseudomonadati</taxon>
        <taxon>Pseudomonadota</taxon>
        <taxon>Alphaproteobacteria</taxon>
        <taxon>Rhodobacterales</taxon>
        <taxon>Paracoccaceae</taxon>
        <taxon>Histidinibacterium</taxon>
    </lineage>
</organism>
<protein>
    <submittedName>
        <fullName evidence="3">Alpha/beta fold hydrolase</fullName>
    </submittedName>
</protein>
<feature type="domain" description="Alpha/beta hydrolase fold-3" evidence="2">
    <location>
        <begin position="66"/>
        <end position="179"/>
    </location>
</feature>
<keyword evidence="4" id="KW-1185">Reference proteome</keyword>
<dbReference type="GO" id="GO:0016787">
    <property type="term" value="F:hydrolase activity"/>
    <property type="evidence" value="ECO:0007669"/>
    <property type="project" value="UniProtKB-KW"/>
</dbReference>
<evidence type="ECO:0000259" key="2">
    <source>
        <dbReference type="Pfam" id="PF07859"/>
    </source>
</evidence>
<accession>A0A3N2R188</accession>
<comment type="caution">
    <text evidence="3">The sequence shown here is derived from an EMBL/GenBank/DDBJ whole genome shotgun (WGS) entry which is preliminary data.</text>
</comment>
<dbReference type="SUPFAM" id="SSF53474">
    <property type="entry name" value="alpha/beta-Hydrolases"/>
    <property type="match status" value="1"/>
</dbReference>
<dbReference type="OrthoDB" id="9771666at2"/>
<dbReference type="InterPro" id="IPR029058">
    <property type="entry name" value="AB_hydrolase_fold"/>
</dbReference>
<name>A0A3N2R188_9RHOB</name>
<dbReference type="Pfam" id="PF07859">
    <property type="entry name" value="Abhydrolase_3"/>
    <property type="match status" value="1"/>
</dbReference>
<dbReference type="Gene3D" id="3.40.50.1820">
    <property type="entry name" value="alpha/beta hydrolase"/>
    <property type="match status" value="1"/>
</dbReference>
<reference evidence="3 4" key="1">
    <citation type="submission" date="2018-10" db="EMBL/GenBank/DDBJ databases">
        <title>Histidinibacterium lentulum gen. nov., sp. nov., a marine bacterium from the culture broth of Picochlorum sp. 122.</title>
        <authorList>
            <person name="Wang G."/>
        </authorList>
    </citation>
    <scope>NUCLEOTIDE SEQUENCE [LARGE SCALE GENOMIC DNA]</scope>
    <source>
        <strain evidence="3 4">B17</strain>
    </source>
</reference>
<evidence type="ECO:0000313" key="4">
    <source>
        <dbReference type="Proteomes" id="UP000268016"/>
    </source>
</evidence>
<proteinExistence type="predicted"/>
<dbReference type="AlphaFoldDB" id="A0A3N2R188"/>